<dbReference type="EMBL" id="ML143490">
    <property type="protein sequence ID" value="TBU23997.1"/>
    <property type="molecule type" value="Genomic_DNA"/>
</dbReference>
<proteinExistence type="predicted"/>
<dbReference type="InterPro" id="IPR001810">
    <property type="entry name" value="F-box_dom"/>
</dbReference>
<dbReference type="PROSITE" id="PS50181">
    <property type="entry name" value="FBOX"/>
    <property type="match status" value="1"/>
</dbReference>
<name>A0A4Q9MBY6_9APHY</name>
<evidence type="ECO:0000259" key="2">
    <source>
        <dbReference type="PROSITE" id="PS50181"/>
    </source>
</evidence>
<evidence type="ECO:0000256" key="1">
    <source>
        <dbReference type="SAM" id="MobiDB-lite"/>
    </source>
</evidence>
<protein>
    <recommendedName>
        <fullName evidence="2">F-box domain-containing protein</fullName>
    </recommendedName>
</protein>
<dbReference type="CDD" id="cd09917">
    <property type="entry name" value="F-box_SF"/>
    <property type="match status" value="1"/>
</dbReference>
<gene>
    <name evidence="3" type="ORF">BD311DRAFT_44950</name>
</gene>
<dbReference type="SUPFAM" id="SSF81383">
    <property type="entry name" value="F-box domain"/>
    <property type="match status" value="1"/>
</dbReference>
<dbReference type="Pfam" id="PF12937">
    <property type="entry name" value="F-box-like"/>
    <property type="match status" value="1"/>
</dbReference>
<reference evidence="3" key="1">
    <citation type="submission" date="2019-01" db="EMBL/GenBank/DDBJ databases">
        <title>Draft genome sequences of three monokaryotic isolates of the white-rot basidiomycete fungus Dichomitus squalens.</title>
        <authorList>
            <consortium name="DOE Joint Genome Institute"/>
            <person name="Lopez S.C."/>
            <person name="Andreopoulos B."/>
            <person name="Pangilinan J."/>
            <person name="Lipzen A."/>
            <person name="Riley R."/>
            <person name="Ahrendt S."/>
            <person name="Ng V."/>
            <person name="Barry K."/>
            <person name="Daum C."/>
            <person name="Grigoriev I.V."/>
            <person name="Hilden K.S."/>
            <person name="Makela M.R."/>
            <person name="de Vries R.P."/>
        </authorList>
    </citation>
    <scope>NUCLEOTIDE SEQUENCE [LARGE SCALE GENOMIC DNA]</scope>
    <source>
        <strain evidence="3">OM18370.1</strain>
    </source>
</reference>
<dbReference type="Proteomes" id="UP000292957">
    <property type="component" value="Unassembled WGS sequence"/>
</dbReference>
<evidence type="ECO:0000313" key="3">
    <source>
        <dbReference type="EMBL" id="TBU23997.1"/>
    </source>
</evidence>
<dbReference type="AlphaFoldDB" id="A0A4Q9MBY6"/>
<organism evidence="3">
    <name type="scientific">Dichomitus squalens</name>
    <dbReference type="NCBI Taxonomy" id="114155"/>
    <lineage>
        <taxon>Eukaryota</taxon>
        <taxon>Fungi</taxon>
        <taxon>Dikarya</taxon>
        <taxon>Basidiomycota</taxon>
        <taxon>Agaricomycotina</taxon>
        <taxon>Agaricomycetes</taxon>
        <taxon>Polyporales</taxon>
        <taxon>Polyporaceae</taxon>
        <taxon>Dichomitus</taxon>
    </lineage>
</organism>
<accession>A0A4Q9MBY6</accession>
<sequence>MPLDVSSPSPTPITVLARPSRMNGARDPAHSLPALPDDILVYITPYLGYSDLLRLSLASRHMHSMIPLHLAQFVCTTPEDLVKLGAYLYFDIDSRAPCLHSFALHLDQYLHLFEKLGRDLGDGIVDILAVTRQLRNLRLVLDAKWFHHHPRLLEAIGSLPCLTYMYLSRPLWSDIANPSIYSSCLRELHLGDRHSGWFSVADLSQALSRVAAYARDYRFTRCFFSSHGPI</sequence>
<dbReference type="InterPro" id="IPR036047">
    <property type="entry name" value="F-box-like_dom_sf"/>
</dbReference>
<feature type="region of interest" description="Disordered" evidence="1">
    <location>
        <begin position="1"/>
        <end position="24"/>
    </location>
</feature>
<feature type="domain" description="F-box" evidence="2">
    <location>
        <begin position="29"/>
        <end position="66"/>
    </location>
</feature>